<keyword evidence="2" id="KW-0143">Chaperone</keyword>
<dbReference type="GO" id="GO:0005524">
    <property type="term" value="F:ATP binding"/>
    <property type="evidence" value="ECO:0007669"/>
    <property type="project" value="InterPro"/>
</dbReference>
<dbReference type="Proteomes" id="UP000887565">
    <property type="component" value="Unplaced"/>
</dbReference>
<dbReference type="AlphaFoldDB" id="A0A915HU19"/>
<evidence type="ECO:0000313" key="3">
    <source>
        <dbReference type="Proteomes" id="UP000887565"/>
    </source>
</evidence>
<dbReference type="Pfam" id="PF00183">
    <property type="entry name" value="HSP90"/>
    <property type="match status" value="1"/>
</dbReference>
<dbReference type="InterPro" id="IPR001404">
    <property type="entry name" value="Hsp90_fam"/>
</dbReference>
<dbReference type="InterPro" id="IPR020568">
    <property type="entry name" value="Ribosomal_Su5_D2-typ_SF"/>
</dbReference>
<dbReference type="WBParaSite" id="nRc.2.0.1.t05036-RA">
    <property type="protein sequence ID" value="nRc.2.0.1.t05036-RA"/>
    <property type="gene ID" value="nRc.2.0.1.g05036"/>
</dbReference>
<protein>
    <submittedName>
        <fullName evidence="4">Uncharacterized protein</fullName>
    </submittedName>
</protein>
<evidence type="ECO:0000313" key="4">
    <source>
        <dbReference type="WBParaSite" id="nRc.2.0.1.t05036-RA"/>
    </source>
</evidence>
<dbReference type="GO" id="GO:0051082">
    <property type="term" value="F:unfolded protein binding"/>
    <property type="evidence" value="ECO:0007669"/>
    <property type="project" value="InterPro"/>
</dbReference>
<accession>A0A915HU19</accession>
<reference evidence="4" key="1">
    <citation type="submission" date="2022-11" db="UniProtKB">
        <authorList>
            <consortium name="WormBaseParasite"/>
        </authorList>
    </citation>
    <scope>IDENTIFICATION</scope>
</reference>
<comment type="similarity">
    <text evidence="1">Belongs to the heat shock protein 90 family.</text>
</comment>
<keyword evidence="3" id="KW-1185">Reference proteome</keyword>
<sequence>TDAPVNIHCLLYAPYKTPPLFWRIILTTPNRRPGQHPLPIVRVPQHPASLLIYFSDHAHVVVYSSSPASFLTDAPVNIRCLLYVPHNAPPTLDLSQDAETGVSLYSRRVMIQAHSKDILPRWLRFLKGVVDSEDVPLNLSRELLQQTAVIRGKLIFCEKFFL</sequence>
<organism evidence="3 4">
    <name type="scientific">Romanomermis culicivorax</name>
    <name type="common">Nematode worm</name>
    <dbReference type="NCBI Taxonomy" id="13658"/>
    <lineage>
        <taxon>Eukaryota</taxon>
        <taxon>Metazoa</taxon>
        <taxon>Ecdysozoa</taxon>
        <taxon>Nematoda</taxon>
        <taxon>Enoplea</taxon>
        <taxon>Dorylaimia</taxon>
        <taxon>Mermithida</taxon>
        <taxon>Mermithoidea</taxon>
        <taxon>Mermithidae</taxon>
        <taxon>Romanomermis</taxon>
    </lineage>
</organism>
<evidence type="ECO:0000256" key="2">
    <source>
        <dbReference type="ARBA" id="ARBA00023186"/>
    </source>
</evidence>
<evidence type="ECO:0000256" key="1">
    <source>
        <dbReference type="ARBA" id="ARBA00008239"/>
    </source>
</evidence>
<dbReference type="Gene3D" id="3.30.230.80">
    <property type="match status" value="1"/>
</dbReference>
<dbReference type="GO" id="GO:0016887">
    <property type="term" value="F:ATP hydrolysis activity"/>
    <property type="evidence" value="ECO:0007669"/>
    <property type="project" value="InterPro"/>
</dbReference>
<dbReference type="SUPFAM" id="SSF54211">
    <property type="entry name" value="Ribosomal protein S5 domain 2-like"/>
    <property type="match status" value="1"/>
</dbReference>
<dbReference type="GO" id="GO:0140662">
    <property type="term" value="F:ATP-dependent protein folding chaperone"/>
    <property type="evidence" value="ECO:0007669"/>
    <property type="project" value="InterPro"/>
</dbReference>
<proteinExistence type="inferred from homology"/>
<dbReference type="PANTHER" id="PTHR11528">
    <property type="entry name" value="HEAT SHOCK PROTEIN 90 FAMILY MEMBER"/>
    <property type="match status" value="1"/>
</dbReference>
<name>A0A915HU19_ROMCU</name>